<protein>
    <submittedName>
        <fullName evidence="2">GNAT family N-acetyltransferase</fullName>
    </submittedName>
</protein>
<organism evidence="2 3">
    <name type="scientific">Lentibacillus salicampi</name>
    <dbReference type="NCBI Taxonomy" id="175306"/>
    <lineage>
        <taxon>Bacteria</taxon>
        <taxon>Bacillati</taxon>
        <taxon>Bacillota</taxon>
        <taxon>Bacilli</taxon>
        <taxon>Bacillales</taxon>
        <taxon>Bacillaceae</taxon>
        <taxon>Lentibacillus</taxon>
    </lineage>
</organism>
<dbReference type="EMBL" id="SRHY01000024">
    <property type="protein sequence ID" value="TFJ92338.1"/>
    <property type="molecule type" value="Genomic_DNA"/>
</dbReference>
<dbReference type="CDD" id="cd04301">
    <property type="entry name" value="NAT_SF"/>
    <property type="match status" value="1"/>
</dbReference>
<evidence type="ECO:0000313" key="2">
    <source>
        <dbReference type="EMBL" id="TFJ92338.1"/>
    </source>
</evidence>
<accession>A0A4Y9A902</accession>
<dbReference type="OrthoDB" id="511027at2"/>
<dbReference type="InterPro" id="IPR000182">
    <property type="entry name" value="GNAT_dom"/>
</dbReference>
<dbReference type="RefSeq" id="WP_135110574.1">
    <property type="nucleotide sequence ID" value="NZ_SRHY01000024.1"/>
</dbReference>
<comment type="caution">
    <text evidence="2">The sequence shown here is derived from an EMBL/GenBank/DDBJ whole genome shotgun (WGS) entry which is preliminary data.</text>
</comment>
<dbReference type="Gene3D" id="3.40.630.30">
    <property type="match status" value="1"/>
</dbReference>
<name>A0A4Y9A902_9BACI</name>
<reference evidence="2 3" key="1">
    <citation type="submission" date="2019-03" db="EMBL/GenBank/DDBJ databases">
        <title>Genome sequence of Lentibacillus salicampi ATCC BAA-719.</title>
        <authorList>
            <person name="Maclea K.S."/>
            <person name="Simoes Junior M."/>
        </authorList>
    </citation>
    <scope>NUCLEOTIDE SEQUENCE [LARGE SCALE GENOMIC DNA]</scope>
    <source>
        <strain evidence="2 3">ATCC BAA-719</strain>
    </source>
</reference>
<proteinExistence type="predicted"/>
<dbReference type="InterPro" id="IPR016181">
    <property type="entry name" value="Acyl_CoA_acyltransferase"/>
</dbReference>
<dbReference type="Proteomes" id="UP000298484">
    <property type="component" value="Unassembled WGS sequence"/>
</dbReference>
<evidence type="ECO:0000259" key="1">
    <source>
        <dbReference type="PROSITE" id="PS51186"/>
    </source>
</evidence>
<dbReference type="AlphaFoldDB" id="A0A4Y9A902"/>
<gene>
    <name evidence="2" type="ORF">E4U82_12855</name>
</gene>
<keyword evidence="2" id="KW-0808">Transferase</keyword>
<dbReference type="SUPFAM" id="SSF55729">
    <property type="entry name" value="Acyl-CoA N-acyltransferases (Nat)"/>
    <property type="match status" value="1"/>
</dbReference>
<keyword evidence="3" id="KW-1185">Reference proteome</keyword>
<dbReference type="PROSITE" id="PS51186">
    <property type="entry name" value="GNAT"/>
    <property type="match status" value="1"/>
</dbReference>
<dbReference type="GO" id="GO:0016747">
    <property type="term" value="F:acyltransferase activity, transferring groups other than amino-acyl groups"/>
    <property type="evidence" value="ECO:0007669"/>
    <property type="project" value="InterPro"/>
</dbReference>
<feature type="domain" description="N-acetyltransferase" evidence="1">
    <location>
        <begin position="100"/>
        <end position="254"/>
    </location>
</feature>
<evidence type="ECO:0000313" key="3">
    <source>
        <dbReference type="Proteomes" id="UP000298484"/>
    </source>
</evidence>
<dbReference type="Pfam" id="PF00583">
    <property type="entry name" value="Acetyltransf_1"/>
    <property type="match status" value="1"/>
</dbReference>
<sequence>MDTLLKQLKRAGVRSIKNDFDIMLELSDAGHHRAAKIDSLISDLLTGLGNSRFEKVLFECSEAMLNNLHEVKKQMRMTGKRVVYTKPLTNPIEKSTVPYHEVCPITRPNAISLLSEVMGRSFRDAEKFLKGMKTELPSQADNMYTVYMVDGEPIGVVLPHIEPDTDKEGRMFWIGVHPVFRGKGYGRLLHLIGLYRLQHEFGATSYYGVTKVDNTPMQNVMSANGCVRNNDPVISLAFSVSHEGQMNDRHKEYC</sequence>